<feature type="domain" description="Zn(2)-C6 fungal-type" evidence="7">
    <location>
        <begin position="20"/>
        <end position="50"/>
    </location>
</feature>
<dbReference type="Proteomes" id="UP000249363">
    <property type="component" value="Unassembled WGS sequence"/>
</dbReference>
<dbReference type="PROSITE" id="PS50048">
    <property type="entry name" value="ZN2_CY6_FUNGAL_2"/>
    <property type="match status" value="1"/>
</dbReference>
<name>A0A364LCC3_TALAM</name>
<feature type="region of interest" description="Disordered" evidence="6">
    <location>
        <begin position="85"/>
        <end position="122"/>
    </location>
</feature>
<dbReference type="GO" id="GO:0006351">
    <property type="term" value="P:DNA-templated transcription"/>
    <property type="evidence" value="ECO:0007669"/>
    <property type="project" value="InterPro"/>
</dbReference>
<evidence type="ECO:0000256" key="1">
    <source>
        <dbReference type="ARBA" id="ARBA00022723"/>
    </source>
</evidence>
<dbReference type="PROSITE" id="PS00463">
    <property type="entry name" value="ZN2_CY6_FUNGAL_1"/>
    <property type="match status" value="1"/>
</dbReference>
<evidence type="ECO:0000259" key="7">
    <source>
        <dbReference type="PROSITE" id="PS50048"/>
    </source>
</evidence>
<dbReference type="RefSeq" id="XP_040737937.1">
    <property type="nucleotide sequence ID" value="XM_040882350.1"/>
</dbReference>
<dbReference type="GO" id="GO:0003677">
    <property type="term" value="F:DNA binding"/>
    <property type="evidence" value="ECO:0007669"/>
    <property type="project" value="UniProtKB-KW"/>
</dbReference>
<accession>A0A364LCC3</accession>
<dbReference type="CDD" id="cd00067">
    <property type="entry name" value="GAL4"/>
    <property type="match status" value="1"/>
</dbReference>
<evidence type="ECO:0000256" key="2">
    <source>
        <dbReference type="ARBA" id="ARBA00023015"/>
    </source>
</evidence>
<keyword evidence="4" id="KW-0804">Transcription</keyword>
<dbReference type="Pfam" id="PF04082">
    <property type="entry name" value="Fungal_trans"/>
    <property type="match status" value="1"/>
</dbReference>
<organism evidence="8 9">
    <name type="scientific">Talaromyces amestolkiae</name>
    <dbReference type="NCBI Taxonomy" id="1196081"/>
    <lineage>
        <taxon>Eukaryota</taxon>
        <taxon>Fungi</taxon>
        <taxon>Dikarya</taxon>
        <taxon>Ascomycota</taxon>
        <taxon>Pezizomycotina</taxon>
        <taxon>Eurotiomycetes</taxon>
        <taxon>Eurotiomycetidae</taxon>
        <taxon>Eurotiales</taxon>
        <taxon>Trichocomaceae</taxon>
        <taxon>Talaromyces</taxon>
        <taxon>Talaromyces sect. Talaromyces</taxon>
    </lineage>
</organism>
<dbReference type="GeneID" id="63798649"/>
<evidence type="ECO:0000313" key="9">
    <source>
        <dbReference type="Proteomes" id="UP000249363"/>
    </source>
</evidence>
<evidence type="ECO:0000256" key="4">
    <source>
        <dbReference type="ARBA" id="ARBA00023163"/>
    </source>
</evidence>
<dbReference type="PANTHER" id="PTHR46910:SF33">
    <property type="entry name" value="ZN(II)2CYS6 TRANSCRIPTION FACTOR (EUROFUNG)"/>
    <property type="match status" value="1"/>
</dbReference>
<keyword evidence="3" id="KW-0238">DNA-binding</keyword>
<dbReference type="SMART" id="SM00066">
    <property type="entry name" value="GAL4"/>
    <property type="match status" value="1"/>
</dbReference>
<evidence type="ECO:0000313" key="8">
    <source>
        <dbReference type="EMBL" id="RAO73423.1"/>
    </source>
</evidence>
<dbReference type="InterPro" id="IPR007219">
    <property type="entry name" value="XnlR_reg_dom"/>
</dbReference>
<keyword evidence="5" id="KW-0539">Nucleus</keyword>
<dbReference type="InterPro" id="IPR050987">
    <property type="entry name" value="AtrR-like"/>
</dbReference>
<evidence type="ECO:0000256" key="6">
    <source>
        <dbReference type="SAM" id="MobiDB-lite"/>
    </source>
</evidence>
<comment type="caution">
    <text evidence="8">The sequence shown here is derived from an EMBL/GenBank/DDBJ whole genome shotgun (WGS) entry which is preliminary data.</text>
</comment>
<dbReference type="PANTHER" id="PTHR46910">
    <property type="entry name" value="TRANSCRIPTION FACTOR PDR1"/>
    <property type="match status" value="1"/>
</dbReference>
<proteinExistence type="predicted"/>
<dbReference type="InterPro" id="IPR036864">
    <property type="entry name" value="Zn2-C6_fun-type_DNA-bd_sf"/>
</dbReference>
<dbReference type="InterPro" id="IPR001138">
    <property type="entry name" value="Zn2Cys6_DnaBD"/>
</dbReference>
<feature type="compositionally biased region" description="Basic and acidic residues" evidence="6">
    <location>
        <begin position="113"/>
        <end position="122"/>
    </location>
</feature>
<dbReference type="SUPFAM" id="SSF57701">
    <property type="entry name" value="Zn2/Cys6 DNA-binding domain"/>
    <property type="match status" value="1"/>
</dbReference>
<dbReference type="Gene3D" id="4.10.240.10">
    <property type="entry name" value="Zn(2)-C6 fungal-type DNA-binding domain"/>
    <property type="match status" value="1"/>
</dbReference>
<keyword evidence="1" id="KW-0479">Metal-binding</keyword>
<sequence length="664" mass="74906">MNPFTVSSTLVPKRKRLSCACNYCRAKKTRCDEQRPRCTNCQLAGVPCITVDRRRTKAADQQRRRNETTKIRHLKTGARTASALLSPETTSVSPPLNPDGPAFPTSPFPVRRGSHDSSKASWDDTKDDTRYLPLVPFRAGASVVQMSTRWLDLALSRLHVSSSSAIRVTLIACSLSTNTPYKYAVALTEPGLPPVDDFGKFVKLYLKIYDPIYPFLEYETLLNLHLDHGRTDTVESPSRSMLLYLIVILGSMASLPISHERLDTYLAYCHSLVGHLILYPVLESVQALLLFSITLRLRDQLSQAWDVLTLAVSMSQTLGLNALFSQQRSAHERVSKCDKDSMRTWWVLCVFEKFLAFDSGRISNLDDPKLSSLGRQCQTQSMDNEHSTLPDYQRSIISLANILNEMQHRSWQTWLRENRDPKSKAEAGANKIRAAGAIDTLLWKWKMSLPSEYHIATSSAANLHLMPQWAFLSFYYYQAVIVLYRNVLALDWNELKGEIDKAGSGEPWHLRICNSPQICLEVAKEMINLQAIVTDAEEPSFLSLATSPLAAAFVLVVHIRHQPVSILTRTHFELMKVAMAISRQRHPYDASESPLNKALEALEQYVARSLTDTALQSPQVIHPDSVFENSLAAGLDLDVLEFSVFPWEPIDWLGWDWDGFIPQA</sequence>
<dbReference type="CDD" id="cd12148">
    <property type="entry name" value="fungal_TF_MHR"/>
    <property type="match status" value="1"/>
</dbReference>
<dbReference type="GO" id="GO:0000981">
    <property type="term" value="F:DNA-binding transcription factor activity, RNA polymerase II-specific"/>
    <property type="evidence" value="ECO:0007669"/>
    <property type="project" value="InterPro"/>
</dbReference>
<keyword evidence="2" id="KW-0805">Transcription regulation</keyword>
<dbReference type="AlphaFoldDB" id="A0A364LCC3"/>
<dbReference type="Pfam" id="PF00172">
    <property type="entry name" value="Zn_clus"/>
    <property type="match status" value="1"/>
</dbReference>
<reference evidence="8 9" key="1">
    <citation type="journal article" date="2017" name="Biotechnol. Biofuels">
        <title>Differential beta-glucosidase expression as a function of carbon source availability in Talaromyces amestolkiae: a genomic and proteomic approach.</title>
        <authorList>
            <person name="de Eugenio L.I."/>
            <person name="Mendez-Liter J.A."/>
            <person name="Nieto-Dominguez M."/>
            <person name="Alonso L."/>
            <person name="Gil-Munoz J."/>
            <person name="Barriuso J."/>
            <person name="Prieto A."/>
            <person name="Martinez M.J."/>
        </authorList>
    </citation>
    <scope>NUCLEOTIDE SEQUENCE [LARGE SCALE GENOMIC DNA]</scope>
    <source>
        <strain evidence="8 9">CIB</strain>
    </source>
</reference>
<keyword evidence="9" id="KW-1185">Reference proteome</keyword>
<evidence type="ECO:0000256" key="5">
    <source>
        <dbReference type="ARBA" id="ARBA00023242"/>
    </source>
</evidence>
<dbReference type="GO" id="GO:0008270">
    <property type="term" value="F:zinc ion binding"/>
    <property type="evidence" value="ECO:0007669"/>
    <property type="project" value="InterPro"/>
</dbReference>
<gene>
    <name evidence="8" type="ORF">BHQ10_009435</name>
</gene>
<dbReference type="EMBL" id="MIKG01000024">
    <property type="protein sequence ID" value="RAO73423.1"/>
    <property type="molecule type" value="Genomic_DNA"/>
</dbReference>
<protein>
    <recommendedName>
        <fullName evidence="7">Zn(2)-C6 fungal-type domain-containing protein</fullName>
    </recommendedName>
</protein>
<dbReference type="STRING" id="1196081.A0A364LCC3"/>
<dbReference type="OrthoDB" id="4223122at2759"/>
<evidence type="ECO:0000256" key="3">
    <source>
        <dbReference type="ARBA" id="ARBA00023125"/>
    </source>
</evidence>